<evidence type="ECO:0000256" key="1">
    <source>
        <dbReference type="SAM" id="MobiDB-lite"/>
    </source>
</evidence>
<organism evidence="2 3">
    <name type="scientific">Popillia japonica</name>
    <name type="common">Japanese beetle</name>
    <dbReference type="NCBI Taxonomy" id="7064"/>
    <lineage>
        <taxon>Eukaryota</taxon>
        <taxon>Metazoa</taxon>
        <taxon>Ecdysozoa</taxon>
        <taxon>Arthropoda</taxon>
        <taxon>Hexapoda</taxon>
        <taxon>Insecta</taxon>
        <taxon>Pterygota</taxon>
        <taxon>Neoptera</taxon>
        <taxon>Endopterygota</taxon>
        <taxon>Coleoptera</taxon>
        <taxon>Polyphaga</taxon>
        <taxon>Scarabaeiformia</taxon>
        <taxon>Scarabaeidae</taxon>
        <taxon>Rutelinae</taxon>
        <taxon>Popillia</taxon>
    </lineage>
</organism>
<accession>A0AAW1L654</accession>
<protein>
    <submittedName>
        <fullName evidence="2">Uncharacterized protein</fullName>
    </submittedName>
</protein>
<dbReference type="Proteomes" id="UP001458880">
    <property type="component" value="Unassembled WGS sequence"/>
</dbReference>
<dbReference type="EMBL" id="JASPKY010000148">
    <property type="protein sequence ID" value="KAK9730370.1"/>
    <property type="molecule type" value="Genomic_DNA"/>
</dbReference>
<dbReference type="AlphaFoldDB" id="A0AAW1L654"/>
<comment type="caution">
    <text evidence="2">The sequence shown here is derived from an EMBL/GenBank/DDBJ whole genome shotgun (WGS) entry which is preliminary data.</text>
</comment>
<keyword evidence="3" id="KW-1185">Reference proteome</keyword>
<reference evidence="2 3" key="1">
    <citation type="journal article" date="2024" name="BMC Genomics">
        <title>De novo assembly and annotation of Popillia japonica's genome with initial clues to its potential as an invasive pest.</title>
        <authorList>
            <person name="Cucini C."/>
            <person name="Boschi S."/>
            <person name="Funari R."/>
            <person name="Cardaioli E."/>
            <person name="Iannotti N."/>
            <person name="Marturano G."/>
            <person name="Paoli F."/>
            <person name="Bruttini M."/>
            <person name="Carapelli A."/>
            <person name="Frati F."/>
            <person name="Nardi F."/>
        </authorList>
    </citation>
    <scope>NUCLEOTIDE SEQUENCE [LARGE SCALE GENOMIC DNA]</scope>
    <source>
        <strain evidence="2">DMR45628</strain>
    </source>
</reference>
<gene>
    <name evidence="2" type="ORF">QE152_g15258</name>
</gene>
<name>A0AAW1L654_POPJA</name>
<feature type="region of interest" description="Disordered" evidence="1">
    <location>
        <begin position="85"/>
        <end position="111"/>
    </location>
</feature>
<sequence>MASIKCQKWAETLRKAKTSNGSAWKLTRILTKNRPKIHHLDTVRGSSCRQQDILETLAESFEAYHQLPDAPPNIIEDVERTLRDRRKLPDAPPNIIEDVERTLRDRRKQPG</sequence>
<evidence type="ECO:0000313" key="2">
    <source>
        <dbReference type="EMBL" id="KAK9730370.1"/>
    </source>
</evidence>
<proteinExistence type="predicted"/>
<evidence type="ECO:0000313" key="3">
    <source>
        <dbReference type="Proteomes" id="UP001458880"/>
    </source>
</evidence>